<feature type="domain" description="RING-type" evidence="6">
    <location>
        <begin position="83"/>
        <end position="123"/>
    </location>
</feature>
<gene>
    <name evidence="7" type="ORF">B0A55_04221</name>
</gene>
<evidence type="ECO:0000256" key="2">
    <source>
        <dbReference type="ARBA" id="ARBA00022771"/>
    </source>
</evidence>
<keyword evidence="5" id="KW-0472">Membrane</keyword>
<feature type="transmembrane region" description="Helical" evidence="5">
    <location>
        <begin position="231"/>
        <end position="253"/>
    </location>
</feature>
<keyword evidence="1" id="KW-0479">Metal-binding</keyword>
<keyword evidence="5" id="KW-1133">Transmembrane helix</keyword>
<reference evidence="7 8" key="1">
    <citation type="submission" date="2017-03" db="EMBL/GenBank/DDBJ databases">
        <title>Genomes of endolithic fungi from Antarctica.</title>
        <authorList>
            <person name="Coleine C."/>
            <person name="Masonjones S."/>
            <person name="Stajich J.E."/>
        </authorList>
    </citation>
    <scope>NUCLEOTIDE SEQUENCE [LARGE SCALE GENOMIC DNA]</scope>
    <source>
        <strain evidence="7 8">CCFEE 5184</strain>
    </source>
</reference>
<dbReference type="PROSITE" id="PS50089">
    <property type="entry name" value="ZF_RING_2"/>
    <property type="match status" value="1"/>
</dbReference>
<dbReference type="GO" id="GO:0008270">
    <property type="term" value="F:zinc ion binding"/>
    <property type="evidence" value="ECO:0007669"/>
    <property type="project" value="UniProtKB-KW"/>
</dbReference>
<evidence type="ECO:0000256" key="4">
    <source>
        <dbReference type="PROSITE-ProRule" id="PRU00175"/>
    </source>
</evidence>
<evidence type="ECO:0000259" key="6">
    <source>
        <dbReference type="PROSITE" id="PS50089"/>
    </source>
</evidence>
<keyword evidence="2 4" id="KW-0863">Zinc-finger</keyword>
<dbReference type="InterPro" id="IPR013083">
    <property type="entry name" value="Znf_RING/FYVE/PHD"/>
</dbReference>
<evidence type="ECO:0000313" key="7">
    <source>
        <dbReference type="EMBL" id="TKA79455.1"/>
    </source>
</evidence>
<dbReference type="SMART" id="SM00184">
    <property type="entry name" value="RING"/>
    <property type="match status" value="1"/>
</dbReference>
<evidence type="ECO:0000256" key="3">
    <source>
        <dbReference type="ARBA" id="ARBA00022833"/>
    </source>
</evidence>
<protein>
    <recommendedName>
        <fullName evidence="6">RING-type domain-containing protein</fullName>
    </recommendedName>
</protein>
<dbReference type="PROSITE" id="PS00518">
    <property type="entry name" value="ZF_RING_1"/>
    <property type="match status" value="1"/>
</dbReference>
<keyword evidence="3" id="KW-0862">Zinc</keyword>
<dbReference type="EMBL" id="NAJQ01000089">
    <property type="protein sequence ID" value="TKA79455.1"/>
    <property type="molecule type" value="Genomic_DNA"/>
</dbReference>
<dbReference type="InterPro" id="IPR017907">
    <property type="entry name" value="Znf_RING_CS"/>
</dbReference>
<dbReference type="AlphaFoldDB" id="A0A4U0XWF6"/>
<evidence type="ECO:0000256" key="1">
    <source>
        <dbReference type="ARBA" id="ARBA00022723"/>
    </source>
</evidence>
<proteinExistence type="predicted"/>
<keyword evidence="5" id="KW-0812">Transmembrane</keyword>
<accession>A0A4U0XWF6</accession>
<evidence type="ECO:0000256" key="5">
    <source>
        <dbReference type="SAM" id="Phobius"/>
    </source>
</evidence>
<dbReference type="CDD" id="cd16449">
    <property type="entry name" value="RING-HC"/>
    <property type="match status" value="1"/>
</dbReference>
<dbReference type="Gene3D" id="3.30.40.10">
    <property type="entry name" value="Zinc/RING finger domain, C3HC4 (zinc finger)"/>
    <property type="match status" value="1"/>
</dbReference>
<dbReference type="InterPro" id="IPR001841">
    <property type="entry name" value="Znf_RING"/>
</dbReference>
<sequence>MATTNIVRAAAMLRQHPVAATVVLAALAISKQWPAISLLTLATLAIYRHLLGLKRVTTDLPSKASFLENHLSSPTEFPTDTTCIICRDSPPTNPVLATPCSHIFCQECLHAWFAHSQFTCPACARPLFTLFDATAEKRAKLLTALSLVTFGASLTTGWTTRIDYNGDYNDGLYVAVTCIGGMAQWLPQFSALVLLYVVTVREEWSFTTEDWWGRVDGHHFEFVSGWLQRGVLTGFMIMMGAWLVAVGWCWSVGEL</sequence>
<dbReference type="OrthoDB" id="2849579at2759"/>
<organism evidence="7 8">
    <name type="scientific">Friedmanniomyces simplex</name>
    <dbReference type="NCBI Taxonomy" id="329884"/>
    <lineage>
        <taxon>Eukaryota</taxon>
        <taxon>Fungi</taxon>
        <taxon>Dikarya</taxon>
        <taxon>Ascomycota</taxon>
        <taxon>Pezizomycotina</taxon>
        <taxon>Dothideomycetes</taxon>
        <taxon>Dothideomycetidae</taxon>
        <taxon>Mycosphaerellales</taxon>
        <taxon>Teratosphaeriaceae</taxon>
        <taxon>Friedmanniomyces</taxon>
    </lineage>
</organism>
<comment type="caution">
    <text evidence="7">The sequence shown here is derived from an EMBL/GenBank/DDBJ whole genome shotgun (WGS) entry which is preliminary data.</text>
</comment>
<name>A0A4U0XWF6_9PEZI</name>
<feature type="transmembrane region" description="Helical" evidence="5">
    <location>
        <begin position="172"/>
        <end position="198"/>
    </location>
</feature>
<feature type="transmembrane region" description="Helical" evidence="5">
    <location>
        <begin position="141"/>
        <end position="160"/>
    </location>
</feature>
<dbReference type="Pfam" id="PF13639">
    <property type="entry name" value="zf-RING_2"/>
    <property type="match status" value="1"/>
</dbReference>
<evidence type="ECO:0000313" key="8">
    <source>
        <dbReference type="Proteomes" id="UP000309340"/>
    </source>
</evidence>
<dbReference type="SUPFAM" id="SSF57850">
    <property type="entry name" value="RING/U-box"/>
    <property type="match status" value="1"/>
</dbReference>
<keyword evidence="8" id="KW-1185">Reference proteome</keyword>
<dbReference type="Proteomes" id="UP000309340">
    <property type="component" value="Unassembled WGS sequence"/>
</dbReference>